<keyword evidence="8" id="KW-0406">Ion transport</keyword>
<evidence type="ECO:0000256" key="7">
    <source>
        <dbReference type="ARBA" id="ARBA00022989"/>
    </source>
</evidence>
<dbReference type="PANTHER" id="PTHR32024:SF1">
    <property type="entry name" value="KTR SYSTEM POTASSIUM UPTAKE PROTEIN B"/>
    <property type="match status" value="1"/>
</dbReference>
<dbReference type="InterPro" id="IPR003445">
    <property type="entry name" value="Cat_transpt"/>
</dbReference>
<evidence type="ECO:0000256" key="10">
    <source>
        <dbReference type="SAM" id="Phobius"/>
    </source>
</evidence>
<name>A0A926D6E5_9FIRM</name>
<organism evidence="11 12">
    <name type="scientific">Gehongia tenuis</name>
    <dbReference type="NCBI Taxonomy" id="2763655"/>
    <lineage>
        <taxon>Bacteria</taxon>
        <taxon>Bacillati</taxon>
        <taxon>Bacillota</taxon>
        <taxon>Clostridia</taxon>
        <taxon>Christensenellales</taxon>
        <taxon>Christensenellaceae</taxon>
        <taxon>Gehongia</taxon>
    </lineage>
</organism>
<dbReference type="GO" id="GO:0005886">
    <property type="term" value="C:plasma membrane"/>
    <property type="evidence" value="ECO:0007669"/>
    <property type="project" value="UniProtKB-SubCell"/>
</dbReference>
<dbReference type="NCBIfam" id="TIGR00933">
    <property type="entry name" value="2a38"/>
    <property type="match status" value="1"/>
</dbReference>
<accession>A0A926D6E5</accession>
<dbReference type="AlphaFoldDB" id="A0A926D6E5"/>
<proteinExistence type="predicted"/>
<feature type="transmembrane region" description="Helical" evidence="10">
    <location>
        <begin position="193"/>
        <end position="215"/>
    </location>
</feature>
<feature type="transmembrane region" description="Helical" evidence="10">
    <location>
        <begin position="227"/>
        <end position="250"/>
    </location>
</feature>
<evidence type="ECO:0000256" key="2">
    <source>
        <dbReference type="ARBA" id="ARBA00022448"/>
    </source>
</evidence>
<keyword evidence="9 10" id="KW-0472">Membrane</keyword>
<evidence type="ECO:0000256" key="5">
    <source>
        <dbReference type="ARBA" id="ARBA00022692"/>
    </source>
</evidence>
<feature type="transmembrane region" description="Helical" evidence="10">
    <location>
        <begin position="354"/>
        <end position="375"/>
    </location>
</feature>
<dbReference type="GO" id="GO:0015379">
    <property type="term" value="F:potassium:chloride symporter activity"/>
    <property type="evidence" value="ECO:0007669"/>
    <property type="project" value="InterPro"/>
</dbReference>
<feature type="transmembrane region" description="Helical" evidence="10">
    <location>
        <begin position="77"/>
        <end position="101"/>
    </location>
</feature>
<feature type="transmembrane region" description="Helical" evidence="10">
    <location>
        <begin position="46"/>
        <end position="65"/>
    </location>
</feature>
<comment type="caution">
    <text evidence="11">The sequence shown here is derived from an EMBL/GenBank/DDBJ whole genome shotgun (WGS) entry which is preliminary data.</text>
</comment>
<keyword evidence="7 10" id="KW-1133">Transmembrane helix</keyword>
<evidence type="ECO:0000256" key="1">
    <source>
        <dbReference type="ARBA" id="ARBA00004651"/>
    </source>
</evidence>
<dbReference type="Proteomes" id="UP000623172">
    <property type="component" value="Unassembled WGS sequence"/>
</dbReference>
<dbReference type="PANTHER" id="PTHR32024">
    <property type="entry name" value="TRK SYSTEM POTASSIUM UPTAKE PROTEIN TRKG-RELATED"/>
    <property type="match status" value="1"/>
</dbReference>
<evidence type="ECO:0000256" key="9">
    <source>
        <dbReference type="ARBA" id="ARBA00023136"/>
    </source>
</evidence>
<feature type="transmembrane region" description="Helical" evidence="10">
    <location>
        <begin position="315"/>
        <end position="333"/>
    </location>
</feature>
<evidence type="ECO:0000313" key="11">
    <source>
        <dbReference type="EMBL" id="MBC8531689.1"/>
    </source>
</evidence>
<evidence type="ECO:0000256" key="4">
    <source>
        <dbReference type="ARBA" id="ARBA00022538"/>
    </source>
</evidence>
<evidence type="ECO:0000256" key="6">
    <source>
        <dbReference type="ARBA" id="ARBA00022958"/>
    </source>
</evidence>
<evidence type="ECO:0000313" key="12">
    <source>
        <dbReference type="Proteomes" id="UP000623172"/>
    </source>
</evidence>
<evidence type="ECO:0000256" key="8">
    <source>
        <dbReference type="ARBA" id="ARBA00023065"/>
    </source>
</evidence>
<protein>
    <submittedName>
        <fullName evidence="11">Trk family potassium uptake protein</fullName>
    </submittedName>
</protein>
<feature type="transmembrane region" description="Helical" evidence="10">
    <location>
        <begin position="419"/>
        <end position="441"/>
    </location>
</feature>
<keyword evidence="12" id="KW-1185">Reference proteome</keyword>
<dbReference type="EMBL" id="JACRSR010000002">
    <property type="protein sequence ID" value="MBC8531689.1"/>
    <property type="molecule type" value="Genomic_DNA"/>
</dbReference>
<sequence>MFNKLRSRIHLKPVQILVGGFALVILVGSLLLNLPIASRSGESVGYLNALFTSTSAVCVTGLVVVETGSTFSIFGQIVIIALIQFGGLGLMTCATFLFMILRKRITLKERLVMQEALNESGLQGLVKLTRSILIMTLTVELVGAALLSTRLVPYYGFAKGLYYSFFHSISAFCNAGFDVFGTGQSLMPFREDFMINFTIMALIIIGGLGFTVILEANNKRRFNRLSLQAKVVLSMSALLIVVGTLVIAVLEWNNPGTLGAEGMNPFEKIMAAMFQSVSARTAGYATVDQAALTPASKFFTVILMFIGASPASTGGGIKTTTIAVLILLVISVIRGKREIEIFGKSLSWGTITRAVAIAMLALVLVVGVTMVISMIELGLGDPMVAHGGLDDVLFESVSAFGTVGLSANLTPFLGTVSRIMLILTMFIGRLGPMTLALFFAIRQNTRKRAHIKRPEDRLMVG</sequence>
<keyword evidence="5 10" id="KW-0812">Transmembrane</keyword>
<gene>
    <name evidence="11" type="ORF">H8696_07480</name>
</gene>
<keyword evidence="3" id="KW-1003">Cell membrane</keyword>
<dbReference type="InterPro" id="IPR004772">
    <property type="entry name" value="TrkH"/>
</dbReference>
<evidence type="ECO:0000256" key="3">
    <source>
        <dbReference type="ARBA" id="ARBA00022475"/>
    </source>
</evidence>
<comment type="subcellular location">
    <subcellularLocation>
        <location evidence="1">Cell membrane</location>
        <topology evidence="1">Multi-pass membrane protein</topology>
    </subcellularLocation>
</comment>
<keyword evidence="4" id="KW-0633">Potassium transport</keyword>
<keyword evidence="2" id="KW-0813">Transport</keyword>
<feature type="transmembrane region" description="Helical" evidence="10">
    <location>
        <begin position="14"/>
        <end position="34"/>
    </location>
</feature>
<reference evidence="11" key="1">
    <citation type="submission" date="2020-08" db="EMBL/GenBank/DDBJ databases">
        <title>Genome public.</title>
        <authorList>
            <person name="Liu C."/>
            <person name="Sun Q."/>
        </authorList>
    </citation>
    <scope>NUCLEOTIDE SEQUENCE</scope>
    <source>
        <strain evidence="11">NSJ-53</strain>
    </source>
</reference>
<dbReference type="Pfam" id="PF02386">
    <property type="entry name" value="TrkH"/>
    <property type="match status" value="1"/>
</dbReference>
<keyword evidence="6" id="KW-0630">Potassium</keyword>